<name>A0A0B7BBP8_9EUPU</name>
<proteinExistence type="predicted"/>
<dbReference type="AlphaFoldDB" id="A0A0B7BBP8"/>
<evidence type="ECO:0000313" key="1">
    <source>
        <dbReference type="EMBL" id="CEK89500.1"/>
    </source>
</evidence>
<gene>
    <name evidence="1" type="primary">ORF171319</name>
</gene>
<protein>
    <submittedName>
        <fullName evidence="1">Uncharacterized protein</fullName>
    </submittedName>
</protein>
<organism evidence="1">
    <name type="scientific">Arion vulgaris</name>
    <dbReference type="NCBI Taxonomy" id="1028688"/>
    <lineage>
        <taxon>Eukaryota</taxon>
        <taxon>Metazoa</taxon>
        <taxon>Spiralia</taxon>
        <taxon>Lophotrochozoa</taxon>
        <taxon>Mollusca</taxon>
        <taxon>Gastropoda</taxon>
        <taxon>Heterobranchia</taxon>
        <taxon>Euthyneura</taxon>
        <taxon>Panpulmonata</taxon>
        <taxon>Eupulmonata</taxon>
        <taxon>Stylommatophora</taxon>
        <taxon>Helicina</taxon>
        <taxon>Arionoidea</taxon>
        <taxon>Arionidae</taxon>
        <taxon>Arion</taxon>
    </lineage>
</organism>
<accession>A0A0B7BBP8</accession>
<sequence length="55" mass="6490">MSCPLQCERFSVYWYYLSFGGNKTSREGDQVAWTTHRLYIFTRKSDIVTFPGSCR</sequence>
<reference evidence="1" key="1">
    <citation type="submission" date="2014-12" db="EMBL/GenBank/DDBJ databases">
        <title>Insight into the proteome of Arion vulgaris.</title>
        <authorList>
            <person name="Aradska J."/>
            <person name="Bulat T."/>
            <person name="Smidak R."/>
            <person name="Sarate P."/>
            <person name="Gangsoo J."/>
            <person name="Sialana F."/>
            <person name="Bilban M."/>
            <person name="Lubec G."/>
        </authorList>
    </citation>
    <scope>NUCLEOTIDE SEQUENCE</scope>
    <source>
        <tissue evidence="1">Skin</tissue>
    </source>
</reference>
<dbReference type="EMBL" id="HACG01042635">
    <property type="protein sequence ID" value="CEK89500.1"/>
    <property type="molecule type" value="Transcribed_RNA"/>
</dbReference>